<keyword evidence="1" id="KW-0238">DNA-binding</keyword>
<dbReference type="PANTHER" id="PTHR38479">
    <property type="entry name" value="LMO0824 PROTEIN"/>
    <property type="match status" value="1"/>
</dbReference>
<dbReference type="InterPro" id="IPR009351">
    <property type="entry name" value="AlkZ-like"/>
</dbReference>
<organism evidence="1 2">
    <name type="scientific">Bacteroides uniformis</name>
    <dbReference type="NCBI Taxonomy" id="820"/>
    <lineage>
        <taxon>Bacteria</taxon>
        <taxon>Pseudomonadati</taxon>
        <taxon>Bacteroidota</taxon>
        <taxon>Bacteroidia</taxon>
        <taxon>Bacteroidales</taxon>
        <taxon>Bacteroidaceae</taxon>
        <taxon>Bacteroides</taxon>
    </lineage>
</organism>
<comment type="caution">
    <text evidence="1">The sequence shown here is derived from an EMBL/GenBank/DDBJ whole genome shotgun (WGS) entry which is preliminary data.</text>
</comment>
<evidence type="ECO:0000313" key="1">
    <source>
        <dbReference type="EMBL" id="RGN94361.1"/>
    </source>
</evidence>
<dbReference type="EMBL" id="QSVA01000007">
    <property type="protein sequence ID" value="RGN94361.1"/>
    <property type="molecule type" value="Genomic_DNA"/>
</dbReference>
<dbReference type="GO" id="GO:0003677">
    <property type="term" value="F:DNA binding"/>
    <property type="evidence" value="ECO:0007669"/>
    <property type="project" value="UniProtKB-KW"/>
</dbReference>
<name>A0A3E5EZH1_BACUN</name>
<dbReference type="Proteomes" id="UP000260759">
    <property type="component" value="Unassembled WGS sequence"/>
</dbReference>
<gene>
    <name evidence="1" type="ORF">DXB37_09925</name>
</gene>
<dbReference type="PANTHER" id="PTHR38479:SF2">
    <property type="entry name" value="WINGED HELIX DNA-BINDING DOMAIN-CONTAINING PROTEIN"/>
    <property type="match status" value="1"/>
</dbReference>
<dbReference type="RefSeq" id="WP_117600374.1">
    <property type="nucleotide sequence ID" value="NZ_JAQNRR010000005.1"/>
</dbReference>
<dbReference type="Pfam" id="PF06224">
    <property type="entry name" value="AlkZ-like"/>
    <property type="match status" value="1"/>
</dbReference>
<dbReference type="AlphaFoldDB" id="A0A3E5EZH1"/>
<accession>A0A3E5EZH1</accession>
<reference evidence="1 2" key="1">
    <citation type="submission" date="2018-08" db="EMBL/GenBank/DDBJ databases">
        <title>A genome reference for cultivated species of the human gut microbiota.</title>
        <authorList>
            <person name="Zou Y."/>
            <person name="Xue W."/>
            <person name="Luo G."/>
        </authorList>
    </citation>
    <scope>NUCLEOTIDE SEQUENCE [LARGE SCALE GENOMIC DNA]</scope>
    <source>
        <strain evidence="1 2">OM03-4</strain>
    </source>
</reference>
<sequence length="351" mass="40601">MRIPEIRLQNQQLSTPLFRHPKELVSWMGAMQAQDYTMVKWAVGMRLKSPGIQAVEKALHQGEILRTHVMRPTWHLVAAEDIRWMLKLSAQRIKSANDSYAKGHGLEITEQQYERSYTILGNILSGKRSLTKQEIAEHFEHSGLLADNYHMTRFMSRAEVEGIVCSGECRGRQHTYALLDERVPPTPELAKEEALARLATAYFRSHAPATLQDFSWWSGLPLTEARQAISLIEPELMSEQWHSQTWYIHDSCRTLGKATDSLHLLPSYDEYLIGYKDRTNVLPKEDYSKAFTNNGLFFPVLLYKGHVVGNWNKASKKKEIFPELSLFRKDICLKEELLNQAKERYVRFLTH</sequence>
<proteinExistence type="predicted"/>
<protein>
    <submittedName>
        <fullName evidence="1">Winged helix DNA-binding domain-containing protein</fullName>
    </submittedName>
</protein>
<evidence type="ECO:0000313" key="2">
    <source>
        <dbReference type="Proteomes" id="UP000260759"/>
    </source>
</evidence>